<comment type="caution">
    <text evidence="1">The sequence shown here is derived from an EMBL/GenBank/DDBJ whole genome shotgun (WGS) entry which is preliminary data.</text>
</comment>
<dbReference type="RefSeq" id="WP_146949847.1">
    <property type="nucleotide sequence ID" value="NZ_VOQF01000009.1"/>
</dbReference>
<evidence type="ECO:0000313" key="1">
    <source>
        <dbReference type="EMBL" id="TXC89581.1"/>
    </source>
</evidence>
<sequence length="122" mass="13571">MSRIRTKGNLFETQFAKDFIKGTLNFLSTSLIILLEKGTCSRLALGNEFSFNNANSIKVFHDAQYKIGFYHQLGVPVVGLHFKPSEQFFGLGGSKVNSDGKSHGSYATKSEINFMGNEIKKK</sequence>
<dbReference type="AlphaFoldDB" id="A0A5C6VYB0"/>
<proteinExistence type="predicted"/>
<dbReference type="EMBL" id="VOQF01000009">
    <property type="protein sequence ID" value="TXC89581.1"/>
    <property type="molecule type" value="Genomic_DNA"/>
</dbReference>
<protein>
    <submittedName>
        <fullName evidence="1">Uncharacterized protein</fullName>
    </submittedName>
</protein>
<keyword evidence="2" id="KW-1185">Reference proteome</keyword>
<gene>
    <name evidence="1" type="ORF">FS935_17030</name>
</gene>
<dbReference type="Proteomes" id="UP000321363">
    <property type="component" value="Unassembled WGS sequence"/>
</dbReference>
<name>A0A5C6VYB0_9BACI</name>
<dbReference type="OrthoDB" id="2354931at2"/>
<accession>A0A5C6VYB0</accession>
<evidence type="ECO:0000313" key="2">
    <source>
        <dbReference type="Proteomes" id="UP000321363"/>
    </source>
</evidence>
<organism evidence="1 2">
    <name type="scientific">Metabacillus litoralis</name>
    <dbReference type="NCBI Taxonomy" id="152268"/>
    <lineage>
        <taxon>Bacteria</taxon>
        <taxon>Bacillati</taxon>
        <taxon>Bacillota</taxon>
        <taxon>Bacilli</taxon>
        <taxon>Bacillales</taxon>
        <taxon>Bacillaceae</taxon>
        <taxon>Metabacillus</taxon>
    </lineage>
</organism>
<reference evidence="1 2" key="1">
    <citation type="journal article" date="2005" name="Int. J. Syst. Evol. Microbiol.">
        <title>Bacillus litoralis sp. nov., isolated from a tidal flat of the Yellow Sea in Korea.</title>
        <authorList>
            <person name="Yoon J.H."/>
            <person name="Oh T.K."/>
        </authorList>
    </citation>
    <scope>NUCLEOTIDE SEQUENCE [LARGE SCALE GENOMIC DNA]</scope>
    <source>
        <strain evidence="1 2">SW-211</strain>
    </source>
</reference>